<sequence length="35" mass="3890">MSAFRIRYSTGLRKNSLPPANDVEALFQAPFSSCD</sequence>
<evidence type="ECO:0000313" key="3">
    <source>
        <dbReference type="Proteomes" id="UP000055024"/>
    </source>
</evidence>
<organism evidence="1 3">
    <name type="scientific">Trichinella zimbabwensis</name>
    <dbReference type="NCBI Taxonomy" id="268475"/>
    <lineage>
        <taxon>Eukaryota</taxon>
        <taxon>Metazoa</taxon>
        <taxon>Ecdysozoa</taxon>
        <taxon>Nematoda</taxon>
        <taxon>Enoplea</taxon>
        <taxon>Dorylaimia</taxon>
        <taxon>Trichinellida</taxon>
        <taxon>Trichinellidae</taxon>
        <taxon>Trichinella</taxon>
    </lineage>
</organism>
<dbReference type="EMBL" id="JYDP01001570">
    <property type="protein sequence ID" value="KRY98125.1"/>
    <property type="molecule type" value="Genomic_DNA"/>
</dbReference>
<proteinExistence type="predicted"/>
<dbReference type="EMBL" id="JYDP01006367">
    <property type="protein sequence ID" value="KRY83105.1"/>
    <property type="molecule type" value="Genomic_DNA"/>
</dbReference>
<dbReference type="Proteomes" id="UP000055024">
    <property type="component" value="Unassembled WGS sequence"/>
</dbReference>
<keyword evidence="3" id="KW-1185">Reference proteome</keyword>
<name>A0A0V1FBH3_9BILA</name>
<evidence type="ECO:0000313" key="1">
    <source>
        <dbReference type="EMBL" id="KRY83105.1"/>
    </source>
</evidence>
<reference evidence="1 3" key="1">
    <citation type="submission" date="2015-01" db="EMBL/GenBank/DDBJ databases">
        <title>Evolution of Trichinella species and genotypes.</title>
        <authorList>
            <person name="Korhonen P.K."/>
            <person name="Edoardo P."/>
            <person name="Giuseppe L.R."/>
            <person name="Gasser R.B."/>
        </authorList>
    </citation>
    <scope>NUCLEOTIDE SEQUENCE [LARGE SCALE GENOMIC DNA]</scope>
    <source>
        <strain evidence="1">ISS1029</strain>
    </source>
</reference>
<comment type="caution">
    <text evidence="1">The sequence shown here is derived from an EMBL/GenBank/DDBJ whole genome shotgun (WGS) entry which is preliminary data.</text>
</comment>
<protein>
    <submittedName>
        <fullName evidence="1">Uncharacterized protein</fullName>
    </submittedName>
</protein>
<gene>
    <name evidence="2" type="ORF">T11_10208</name>
    <name evidence="1" type="ORF">T11_16674</name>
</gene>
<evidence type="ECO:0000313" key="2">
    <source>
        <dbReference type="EMBL" id="KRY98125.1"/>
    </source>
</evidence>
<accession>A0A0V1FBH3</accession>
<dbReference type="AlphaFoldDB" id="A0A0V1FBH3"/>